<dbReference type="STRING" id="393003.SAMN05660461_1354"/>
<dbReference type="AlphaFoldDB" id="A0A1T5NF37"/>
<evidence type="ECO:0000256" key="1">
    <source>
        <dbReference type="SAM" id="Phobius"/>
    </source>
</evidence>
<dbReference type="EMBL" id="FUZZ01000001">
    <property type="protein sequence ID" value="SKC99065.1"/>
    <property type="molecule type" value="Genomic_DNA"/>
</dbReference>
<evidence type="ECO:0000313" key="2">
    <source>
        <dbReference type="EMBL" id="SKC99065.1"/>
    </source>
</evidence>
<dbReference type="Proteomes" id="UP000190166">
    <property type="component" value="Unassembled WGS sequence"/>
</dbReference>
<dbReference type="RefSeq" id="WP_079468623.1">
    <property type="nucleotide sequence ID" value="NZ_FUZZ01000001.1"/>
</dbReference>
<protein>
    <submittedName>
        <fullName evidence="2">Uncharacterized protein</fullName>
    </submittedName>
</protein>
<keyword evidence="1" id="KW-0472">Membrane</keyword>
<organism evidence="2 3">
    <name type="scientific">Chitinophaga ginsengisegetis</name>
    <dbReference type="NCBI Taxonomy" id="393003"/>
    <lineage>
        <taxon>Bacteria</taxon>
        <taxon>Pseudomonadati</taxon>
        <taxon>Bacteroidota</taxon>
        <taxon>Chitinophagia</taxon>
        <taxon>Chitinophagales</taxon>
        <taxon>Chitinophagaceae</taxon>
        <taxon>Chitinophaga</taxon>
    </lineage>
</organism>
<proteinExistence type="predicted"/>
<sequence length="61" mass="6887">MKHNAWIRLWGKPLLIALLSIAGLITALAGDGFWDIFSWVALALPVIIIVRSYYFPGKKFN</sequence>
<keyword evidence="3" id="KW-1185">Reference proteome</keyword>
<feature type="transmembrane region" description="Helical" evidence="1">
    <location>
        <begin position="39"/>
        <end position="56"/>
    </location>
</feature>
<gene>
    <name evidence="2" type="ORF">SAMN05660461_1354</name>
</gene>
<keyword evidence="1" id="KW-0812">Transmembrane</keyword>
<accession>A0A1T5NF37</accession>
<evidence type="ECO:0000313" key="3">
    <source>
        <dbReference type="Proteomes" id="UP000190166"/>
    </source>
</evidence>
<name>A0A1T5NF37_9BACT</name>
<keyword evidence="1" id="KW-1133">Transmembrane helix</keyword>
<reference evidence="2 3" key="1">
    <citation type="submission" date="2017-02" db="EMBL/GenBank/DDBJ databases">
        <authorList>
            <person name="Peterson S.W."/>
        </authorList>
    </citation>
    <scope>NUCLEOTIDE SEQUENCE [LARGE SCALE GENOMIC DNA]</scope>
    <source>
        <strain evidence="2 3">DSM 18108</strain>
    </source>
</reference>